<dbReference type="GO" id="GO:0016787">
    <property type="term" value="F:hydrolase activity"/>
    <property type="evidence" value="ECO:0007669"/>
    <property type="project" value="UniProtKB-KW"/>
</dbReference>
<gene>
    <name evidence="2" type="ORF">HLB00_02465</name>
</gene>
<dbReference type="InterPro" id="IPR036866">
    <property type="entry name" value="RibonucZ/Hydroxyglut_hydro"/>
</dbReference>
<dbReference type="Gene3D" id="3.60.15.10">
    <property type="entry name" value="Ribonuclease Z/Hydroxyacylglutathione hydrolase-like"/>
    <property type="match status" value="1"/>
</dbReference>
<dbReference type="Proteomes" id="UP000546917">
    <property type="component" value="Unassembled WGS sequence"/>
</dbReference>
<organism evidence="2 3">
    <name type="scientific">Ferroplasma acidiphilum</name>
    <dbReference type="NCBI Taxonomy" id="74969"/>
    <lineage>
        <taxon>Archaea</taxon>
        <taxon>Methanobacteriati</taxon>
        <taxon>Thermoplasmatota</taxon>
        <taxon>Thermoplasmata</taxon>
        <taxon>Thermoplasmatales</taxon>
        <taxon>Ferroplasmaceae</taxon>
        <taxon>Ferroplasma</taxon>
    </lineage>
</organism>
<protein>
    <submittedName>
        <fullName evidence="2">MBL fold metallo-hydrolase</fullName>
    </submittedName>
</protein>
<dbReference type="PANTHER" id="PTHR47619">
    <property type="entry name" value="METALLO-HYDROLASE YYCJ-RELATED"/>
    <property type="match status" value="1"/>
</dbReference>
<dbReference type="InterPro" id="IPR052533">
    <property type="entry name" value="WalJ/YycJ-like"/>
</dbReference>
<name>A0A7K4FNQ1_9ARCH</name>
<sequence>MLNFYMLSSGSRGNSTIIWDEYDAIIIDCGISMKKFSEKTSQFQIDGLEKSIFISHEHSDHSAGAKAISRKLKADLYSRSGTLEKLHLENSYSINGEVAIGNFTVTPVHVNHDAVDPVVYVIRNRGVKISVVSDLGIMNDELLDEMKNSNIMAIEANHDPEMLKNGPYTEALKRRIRSDHGHLSNEQSAEAIYSSASDGTSIILTHLSEKNNTPDIAINTVKSYLANRHKGYKSLEAASQEFGSTLYKL</sequence>
<dbReference type="InterPro" id="IPR001279">
    <property type="entry name" value="Metallo-B-lactamas"/>
</dbReference>
<dbReference type="SMART" id="SM00849">
    <property type="entry name" value="Lactamase_B"/>
    <property type="match status" value="1"/>
</dbReference>
<evidence type="ECO:0000259" key="1">
    <source>
        <dbReference type="SMART" id="SM00849"/>
    </source>
</evidence>
<evidence type="ECO:0000313" key="2">
    <source>
        <dbReference type="EMBL" id="NOL59697.1"/>
    </source>
</evidence>
<comment type="caution">
    <text evidence="2">The sequence shown here is derived from an EMBL/GenBank/DDBJ whole genome shotgun (WGS) entry which is preliminary data.</text>
</comment>
<proteinExistence type="predicted"/>
<dbReference type="PANTHER" id="PTHR47619:SF1">
    <property type="entry name" value="EXODEOXYRIBONUCLEASE WALJ"/>
    <property type="match status" value="1"/>
</dbReference>
<dbReference type="SUPFAM" id="SSF56281">
    <property type="entry name" value="Metallo-hydrolase/oxidoreductase"/>
    <property type="match status" value="1"/>
</dbReference>
<dbReference type="EMBL" id="JABGBP010000075">
    <property type="protein sequence ID" value="NOL59697.1"/>
    <property type="molecule type" value="Genomic_DNA"/>
</dbReference>
<evidence type="ECO:0000313" key="3">
    <source>
        <dbReference type="Proteomes" id="UP000546917"/>
    </source>
</evidence>
<keyword evidence="2" id="KW-0378">Hydrolase</keyword>
<dbReference type="AlphaFoldDB" id="A0A7K4FNQ1"/>
<dbReference type="GeneID" id="16024892"/>
<reference evidence="2 3" key="1">
    <citation type="submission" date="2020-05" db="EMBL/GenBank/DDBJ databases">
        <authorList>
            <person name="Zhang R."/>
        </authorList>
    </citation>
    <scope>NUCLEOTIDE SEQUENCE [LARGE SCALE GENOMIC DNA]</scope>
    <source>
        <strain evidence="2 3">DSM 28986</strain>
    </source>
</reference>
<dbReference type="Pfam" id="PF12706">
    <property type="entry name" value="Lactamase_B_2"/>
    <property type="match status" value="1"/>
</dbReference>
<dbReference type="OrthoDB" id="53037at2157"/>
<dbReference type="RefSeq" id="WP_009886757.1">
    <property type="nucleotide sequence ID" value="NZ_CP015363.1"/>
</dbReference>
<accession>A0A7K4FNQ1</accession>
<feature type="domain" description="Metallo-beta-lactamase" evidence="1">
    <location>
        <begin position="12"/>
        <end position="180"/>
    </location>
</feature>